<dbReference type="EMBL" id="JAAWWB010000018">
    <property type="protein sequence ID" value="KAG6761755.1"/>
    <property type="molecule type" value="Genomic_DNA"/>
</dbReference>
<keyword evidence="2" id="KW-1185">Reference proteome</keyword>
<dbReference type="Proteomes" id="UP000886885">
    <property type="component" value="Chromosome 9D"/>
</dbReference>
<gene>
    <name evidence="1" type="ORF">POTOM_034988</name>
</gene>
<sequence length="84" mass="9280">MLRTCSLREDDKVSIIFSIANKFLQFLPLDSEMACKISRLLKHGGKTYHAVIHTSPGKPCRQNIQGNSMFKTVAVGAILAIGYV</sequence>
<comment type="caution">
    <text evidence="1">The sequence shown here is derived from an EMBL/GenBank/DDBJ whole genome shotgun (WGS) entry which is preliminary data.</text>
</comment>
<accession>A0A8X7ZED1</accession>
<dbReference type="AlphaFoldDB" id="A0A8X7ZED1"/>
<proteinExistence type="predicted"/>
<evidence type="ECO:0000313" key="1">
    <source>
        <dbReference type="EMBL" id="KAG6761755.1"/>
    </source>
</evidence>
<organism evidence="1 2">
    <name type="scientific">Populus tomentosa</name>
    <name type="common">Chinese white poplar</name>
    <dbReference type="NCBI Taxonomy" id="118781"/>
    <lineage>
        <taxon>Eukaryota</taxon>
        <taxon>Viridiplantae</taxon>
        <taxon>Streptophyta</taxon>
        <taxon>Embryophyta</taxon>
        <taxon>Tracheophyta</taxon>
        <taxon>Spermatophyta</taxon>
        <taxon>Magnoliopsida</taxon>
        <taxon>eudicotyledons</taxon>
        <taxon>Gunneridae</taxon>
        <taxon>Pentapetalae</taxon>
        <taxon>rosids</taxon>
        <taxon>fabids</taxon>
        <taxon>Malpighiales</taxon>
        <taxon>Salicaceae</taxon>
        <taxon>Saliceae</taxon>
        <taxon>Populus</taxon>
    </lineage>
</organism>
<protein>
    <submittedName>
        <fullName evidence="1">Uncharacterized protein</fullName>
    </submittedName>
</protein>
<evidence type="ECO:0000313" key="2">
    <source>
        <dbReference type="Proteomes" id="UP000886885"/>
    </source>
</evidence>
<reference evidence="1" key="1">
    <citation type="journal article" date="2020" name="bioRxiv">
        <title>Hybrid origin of Populus tomentosa Carr. identified through genome sequencing and phylogenomic analysis.</title>
        <authorList>
            <person name="An X."/>
            <person name="Gao K."/>
            <person name="Chen Z."/>
            <person name="Li J."/>
            <person name="Yang X."/>
            <person name="Yang X."/>
            <person name="Zhou J."/>
            <person name="Guo T."/>
            <person name="Zhao T."/>
            <person name="Huang S."/>
            <person name="Miao D."/>
            <person name="Khan W.U."/>
            <person name="Rao P."/>
            <person name="Ye M."/>
            <person name="Lei B."/>
            <person name="Liao W."/>
            <person name="Wang J."/>
            <person name="Ji L."/>
            <person name="Li Y."/>
            <person name="Guo B."/>
            <person name="Mustafa N.S."/>
            <person name="Li S."/>
            <person name="Yun Q."/>
            <person name="Keller S.R."/>
            <person name="Mao J."/>
            <person name="Zhang R."/>
            <person name="Strauss S.H."/>
        </authorList>
    </citation>
    <scope>NUCLEOTIDE SEQUENCE</scope>
    <source>
        <strain evidence="1">GM15</strain>
        <tissue evidence="1">Leaf</tissue>
    </source>
</reference>
<name>A0A8X7ZED1_POPTO</name>